<dbReference type="KEGG" id="osu:NT6N_01180"/>
<comment type="similarity">
    <text evidence="1">Belongs to the sulfatase family.</text>
</comment>
<dbReference type="InterPro" id="IPR000917">
    <property type="entry name" value="Sulfatase_N"/>
</dbReference>
<dbReference type="SUPFAM" id="SSF53649">
    <property type="entry name" value="Alkaline phosphatase-like"/>
    <property type="match status" value="1"/>
</dbReference>
<dbReference type="Pfam" id="PF00884">
    <property type="entry name" value="Sulfatase"/>
    <property type="match status" value="1"/>
</dbReference>
<dbReference type="PANTHER" id="PTHR42693:SF33">
    <property type="entry name" value="ARYLSULFATASE"/>
    <property type="match status" value="1"/>
</dbReference>
<name>A0AAT9FGH5_9BACT</name>
<evidence type="ECO:0000256" key="2">
    <source>
        <dbReference type="SAM" id="SignalP"/>
    </source>
</evidence>
<sequence length="539" mass="61090">MIKPILLCTLAIAAVAPMTAQAQEQKKKRPNILFFITDDQFKHHMNWMPEGKNKNGSFKNLTPHTDKLASASTVLDRQFVTSPVCTPSRFACITGLYPSRSKAGVFIDRMNELGGQASVEWNTFVTRNMPTLPKLLRDSGYRTGIVGKNHVVEVLGMERPKWEAAPDDPKMLETLAKNHVKQDAALKEAGFEYYESVYYDNPDFIGVKSLASHNLDWICKGALDFFEKKDDRPFFLWCAVTIPHGPGEASRSWNANPLVTADGLLKEPLNVMPARETIPERLKEAGIKDNSRANLLWLDDMLGAMIQKLKDTGQYENTVIIYFNDHGQKAKGTVYNGGVHSEGFIHRKEGFKVGARTDVPVSNIDFTPTMLDLAGVDYSNVKFDGKSFLPMLEGKTEKVHDALFFELGFVRGVIKDGFKYIALRYPEKIENMPLAKRKRILERFNENQKRRERPIYTTDPMAPFSHVQIIPGGGDAEHMSMKMYPGFYAKDQLYNIEKDYNEQDNLADKPEYQEKLKEMKALLSDHLKDMPGTFGELTK</sequence>
<dbReference type="PANTHER" id="PTHR42693">
    <property type="entry name" value="ARYLSULFATASE FAMILY MEMBER"/>
    <property type="match status" value="1"/>
</dbReference>
<organism evidence="4">
    <name type="scientific">Oceaniferula spumae</name>
    <dbReference type="NCBI Taxonomy" id="2979115"/>
    <lineage>
        <taxon>Bacteria</taxon>
        <taxon>Pseudomonadati</taxon>
        <taxon>Verrucomicrobiota</taxon>
        <taxon>Verrucomicrobiia</taxon>
        <taxon>Verrucomicrobiales</taxon>
        <taxon>Verrucomicrobiaceae</taxon>
        <taxon>Oceaniferula</taxon>
    </lineage>
</organism>
<dbReference type="GO" id="GO:0004065">
    <property type="term" value="F:arylsulfatase activity"/>
    <property type="evidence" value="ECO:0007669"/>
    <property type="project" value="TreeGrafter"/>
</dbReference>
<protein>
    <recommendedName>
        <fullName evidence="3">Sulfatase N-terminal domain-containing protein</fullName>
    </recommendedName>
</protein>
<accession>A0AAT9FGH5</accession>
<dbReference type="EMBL" id="AP026866">
    <property type="protein sequence ID" value="BDS05078.1"/>
    <property type="molecule type" value="Genomic_DNA"/>
</dbReference>
<gene>
    <name evidence="4" type="ORF">NT6N_01180</name>
</gene>
<feature type="chain" id="PRO_5043860140" description="Sulfatase N-terminal domain-containing protein" evidence="2">
    <location>
        <begin position="23"/>
        <end position="539"/>
    </location>
</feature>
<evidence type="ECO:0000256" key="1">
    <source>
        <dbReference type="ARBA" id="ARBA00008779"/>
    </source>
</evidence>
<feature type="domain" description="Sulfatase N-terminal" evidence="3">
    <location>
        <begin position="30"/>
        <end position="376"/>
    </location>
</feature>
<dbReference type="Gene3D" id="3.40.720.10">
    <property type="entry name" value="Alkaline Phosphatase, subunit A"/>
    <property type="match status" value="2"/>
</dbReference>
<dbReference type="AlphaFoldDB" id="A0AAT9FGH5"/>
<evidence type="ECO:0000313" key="4">
    <source>
        <dbReference type="EMBL" id="BDS05078.1"/>
    </source>
</evidence>
<reference evidence="4" key="1">
    <citation type="submission" date="2024-07" db="EMBL/GenBank/DDBJ databases">
        <title>Complete genome sequence of Verrucomicrobiaceae bacterium NT6N.</title>
        <authorList>
            <person name="Huang C."/>
            <person name="Takami H."/>
            <person name="Hamasaki K."/>
        </authorList>
    </citation>
    <scope>NUCLEOTIDE SEQUENCE</scope>
    <source>
        <strain evidence="4">NT6N</strain>
    </source>
</reference>
<dbReference type="InterPro" id="IPR050738">
    <property type="entry name" value="Sulfatase"/>
</dbReference>
<evidence type="ECO:0000259" key="3">
    <source>
        <dbReference type="Pfam" id="PF00884"/>
    </source>
</evidence>
<dbReference type="InterPro" id="IPR017850">
    <property type="entry name" value="Alkaline_phosphatase_core_sf"/>
</dbReference>
<feature type="signal peptide" evidence="2">
    <location>
        <begin position="1"/>
        <end position="22"/>
    </location>
</feature>
<keyword evidence="2" id="KW-0732">Signal</keyword>
<proteinExistence type="inferred from homology"/>